<dbReference type="PROSITE" id="PS50132">
    <property type="entry name" value="RGS"/>
    <property type="match status" value="1"/>
</dbReference>
<dbReference type="PANTHER" id="PTHR46102:SF2">
    <property type="entry name" value="AXIN"/>
    <property type="match status" value="1"/>
</dbReference>
<keyword evidence="3 4" id="KW-0879">Wnt signaling pathway</keyword>
<dbReference type="InterPro" id="IPR043581">
    <property type="entry name" value="Axin-like"/>
</dbReference>
<dbReference type="PROSITE" id="PS50841">
    <property type="entry name" value="DIX"/>
    <property type="match status" value="1"/>
</dbReference>
<feature type="compositionally biased region" description="Polar residues" evidence="5">
    <location>
        <begin position="411"/>
        <end position="430"/>
    </location>
</feature>
<dbReference type="InterPro" id="IPR016137">
    <property type="entry name" value="RGS"/>
</dbReference>
<feature type="compositionally biased region" description="Low complexity" evidence="5">
    <location>
        <begin position="647"/>
        <end position="663"/>
    </location>
</feature>
<dbReference type="GO" id="GO:0031625">
    <property type="term" value="F:ubiquitin protein ligase binding"/>
    <property type="evidence" value="ECO:0007669"/>
    <property type="project" value="TreeGrafter"/>
</dbReference>
<feature type="domain" description="DIX" evidence="7">
    <location>
        <begin position="754"/>
        <end position="837"/>
    </location>
</feature>
<dbReference type="SUPFAM" id="SSF48097">
    <property type="entry name" value="Regulator of G-protein signaling, RGS"/>
    <property type="match status" value="1"/>
</dbReference>
<dbReference type="GO" id="GO:0016055">
    <property type="term" value="P:Wnt signaling pathway"/>
    <property type="evidence" value="ECO:0007669"/>
    <property type="project" value="UniProtKB-KW"/>
</dbReference>
<dbReference type="eggNOG" id="KOG3589">
    <property type="taxonomic scope" value="Eukaryota"/>
</dbReference>
<feature type="compositionally biased region" description="Low complexity" evidence="5">
    <location>
        <begin position="347"/>
        <end position="356"/>
    </location>
</feature>
<dbReference type="InterPro" id="IPR024066">
    <property type="entry name" value="RGS_subdom1/3"/>
</dbReference>
<feature type="compositionally biased region" description="Low complexity" evidence="5">
    <location>
        <begin position="230"/>
        <end position="260"/>
    </location>
</feature>
<dbReference type="Pfam" id="PF08833">
    <property type="entry name" value="Axin_b-cat_bind"/>
    <property type="match status" value="1"/>
</dbReference>
<dbReference type="GO" id="GO:0008013">
    <property type="term" value="F:beta-catenin binding"/>
    <property type="evidence" value="ECO:0007669"/>
    <property type="project" value="TreeGrafter"/>
</dbReference>
<proteinExistence type="predicted"/>
<feature type="region of interest" description="Disordered" evidence="5">
    <location>
        <begin position="343"/>
        <end position="365"/>
    </location>
</feature>
<evidence type="ECO:0000256" key="2">
    <source>
        <dbReference type="ARBA" id="ARBA00022490"/>
    </source>
</evidence>
<dbReference type="GO" id="GO:0032436">
    <property type="term" value="P:positive regulation of proteasomal ubiquitin-dependent protein catabolic process"/>
    <property type="evidence" value="ECO:0007669"/>
    <property type="project" value="TreeGrafter"/>
</dbReference>
<dbReference type="Proteomes" id="UP000000673">
    <property type="component" value="Unassembled WGS sequence"/>
</dbReference>
<evidence type="ECO:0000313" key="10">
    <source>
        <dbReference type="Proteomes" id="UP000000673"/>
    </source>
</evidence>
<reference evidence="8" key="2">
    <citation type="submission" date="2010-05" db="EMBL/GenBank/DDBJ databases">
        <authorList>
            <person name="Almeida L.G."/>
            <person name="Nicolas M.F."/>
            <person name="Souza R.C."/>
            <person name="Vasconcelos A.T.R."/>
        </authorList>
    </citation>
    <scope>NUCLEOTIDE SEQUENCE</scope>
</reference>
<feature type="region of interest" description="Disordered" evidence="5">
    <location>
        <begin position="230"/>
        <end position="280"/>
    </location>
</feature>
<name>W5JAF1_ANODA</name>
<dbReference type="Gene3D" id="2.40.240.130">
    <property type="match status" value="1"/>
</dbReference>
<dbReference type="InterPro" id="IPR001158">
    <property type="entry name" value="DIX"/>
</dbReference>
<evidence type="ECO:0000259" key="6">
    <source>
        <dbReference type="PROSITE" id="PS50132"/>
    </source>
</evidence>
<dbReference type="SMART" id="SM00315">
    <property type="entry name" value="RGS"/>
    <property type="match status" value="1"/>
</dbReference>
<dbReference type="InterPro" id="IPR044926">
    <property type="entry name" value="RGS_subdomain_2"/>
</dbReference>
<feature type="compositionally biased region" description="Basic and acidic residues" evidence="5">
    <location>
        <begin position="685"/>
        <end position="694"/>
    </location>
</feature>
<dbReference type="FunCoup" id="W5JAF1">
    <property type="interactions" value="1058"/>
</dbReference>
<evidence type="ECO:0000256" key="4">
    <source>
        <dbReference type="PROSITE-ProRule" id="PRU00069"/>
    </source>
</evidence>
<dbReference type="PANTHER" id="PTHR46102">
    <property type="entry name" value="AXIN"/>
    <property type="match status" value="1"/>
</dbReference>
<dbReference type="STRING" id="43151.W5JAF1"/>
<feature type="region of interest" description="Disordered" evidence="5">
    <location>
        <begin position="405"/>
        <end position="450"/>
    </location>
</feature>
<dbReference type="GO" id="GO:0060090">
    <property type="term" value="F:molecular adaptor activity"/>
    <property type="evidence" value="ECO:0007669"/>
    <property type="project" value="TreeGrafter"/>
</dbReference>
<dbReference type="VEuPathDB" id="VectorBase:ADAR2_005911"/>
<evidence type="ECO:0000256" key="3">
    <source>
        <dbReference type="ARBA" id="ARBA00022687"/>
    </source>
</evidence>
<dbReference type="InterPro" id="IPR029071">
    <property type="entry name" value="Ubiquitin-like_domsf"/>
</dbReference>
<dbReference type="Pfam" id="PF00615">
    <property type="entry name" value="RGS"/>
    <property type="match status" value="1"/>
</dbReference>
<keyword evidence="10" id="KW-1185">Reference proteome</keyword>
<evidence type="ECO:0000313" key="9">
    <source>
        <dbReference type="EnsemblMetazoa" id="ADAC007393-PA"/>
    </source>
</evidence>
<evidence type="ECO:0000259" key="7">
    <source>
        <dbReference type="PROSITE" id="PS50841"/>
    </source>
</evidence>
<reference evidence="8" key="3">
    <citation type="journal article" date="2013" name="Nucleic Acids Res.">
        <title>The genome of Anopheles darlingi, the main neotropical malaria vector.</title>
        <authorList>
            <person name="Marinotti O."/>
            <person name="Cerqueira G.C."/>
            <person name="de Almeida L.G."/>
            <person name="Ferro M.I."/>
            <person name="Loreto E.L."/>
            <person name="Zaha A."/>
            <person name="Teixeira S.M."/>
            <person name="Wespiser A.R."/>
            <person name="Almeida E Silva A."/>
            <person name="Schlindwein A.D."/>
            <person name="Pacheco A.C."/>
            <person name="Silva A.L."/>
            <person name="Graveley B.R."/>
            <person name="Walenz B.P."/>
            <person name="Lima Bde A."/>
            <person name="Ribeiro C.A."/>
            <person name="Nunes-Silva C.G."/>
            <person name="de Carvalho C.R."/>
            <person name="Soares C.M."/>
            <person name="de Menezes C.B."/>
            <person name="Matiolli C."/>
            <person name="Caffrey D."/>
            <person name="Araujo D.A."/>
            <person name="de Oliveira D.M."/>
            <person name="Golenbock D."/>
            <person name="Grisard E.C."/>
            <person name="Fantinatti-Garboggini F."/>
            <person name="de Carvalho F.M."/>
            <person name="Barcellos F.G."/>
            <person name="Prosdocimi F."/>
            <person name="May G."/>
            <person name="Azevedo Junior G.M."/>
            <person name="Guimaraes G.M."/>
            <person name="Goldman G.H."/>
            <person name="Padilha I.Q."/>
            <person name="Batista Jda S."/>
            <person name="Ferro J.A."/>
            <person name="Ribeiro J.M."/>
            <person name="Fietto J.L."/>
            <person name="Dabbas K.M."/>
            <person name="Cerdeira L."/>
            <person name="Agnez-Lima L.F."/>
            <person name="Brocchi M."/>
            <person name="de Carvalho M.O."/>
            <person name="Teixeira Mde M."/>
            <person name="Diniz Maia Mde M."/>
            <person name="Goldman M.H."/>
            <person name="Cruz Schneider M.P."/>
            <person name="Felipe M.S."/>
            <person name="Hungria M."/>
            <person name="Nicolas M.F."/>
            <person name="Pereira M."/>
            <person name="Montes M.A."/>
            <person name="Cantao M.E."/>
            <person name="Vincentz M."/>
            <person name="Rafael M.S."/>
            <person name="Silverman N."/>
            <person name="Stoco P.H."/>
            <person name="Souza R.C."/>
            <person name="Vicentini R."/>
            <person name="Gazzinelli R.T."/>
            <person name="Neves Rde O."/>
            <person name="Silva R."/>
            <person name="Astolfi-Filho S."/>
            <person name="Maciel T.E."/>
            <person name="Urmenyi T.P."/>
            <person name="Tadei W.P."/>
            <person name="Camargo E.P."/>
            <person name="de Vasconcelos A.T."/>
        </authorList>
    </citation>
    <scope>NUCLEOTIDE SEQUENCE</scope>
</reference>
<dbReference type="VEuPathDB" id="VectorBase:ADAC007393"/>
<feature type="compositionally biased region" description="Basic and acidic residues" evidence="5">
    <location>
        <begin position="25"/>
        <end position="42"/>
    </location>
</feature>
<reference evidence="8 10" key="1">
    <citation type="journal article" date="2010" name="BMC Genomics">
        <title>Combination of measures distinguishes pre-miRNAs from other stem-loops in the genome of the newly sequenced Anopheles darlingi.</title>
        <authorList>
            <person name="Mendes N.D."/>
            <person name="Freitas A.T."/>
            <person name="Vasconcelos A.T."/>
            <person name="Sagot M.F."/>
        </authorList>
    </citation>
    <scope>NUCLEOTIDE SEQUENCE</scope>
</reference>
<organism evidence="8">
    <name type="scientific">Anopheles darlingi</name>
    <name type="common">Mosquito</name>
    <dbReference type="NCBI Taxonomy" id="43151"/>
    <lineage>
        <taxon>Eukaryota</taxon>
        <taxon>Metazoa</taxon>
        <taxon>Ecdysozoa</taxon>
        <taxon>Arthropoda</taxon>
        <taxon>Hexapoda</taxon>
        <taxon>Insecta</taxon>
        <taxon>Pterygota</taxon>
        <taxon>Neoptera</taxon>
        <taxon>Endopterygota</taxon>
        <taxon>Diptera</taxon>
        <taxon>Nematocera</taxon>
        <taxon>Culicoidea</taxon>
        <taxon>Culicidae</taxon>
        <taxon>Anophelinae</taxon>
        <taxon>Anopheles</taxon>
    </lineage>
</organism>
<dbReference type="HOGENOM" id="CLU_016422_0_0_1"/>
<dbReference type="GO" id="GO:0090090">
    <property type="term" value="P:negative regulation of canonical Wnt signaling pathway"/>
    <property type="evidence" value="ECO:0007669"/>
    <property type="project" value="InterPro"/>
</dbReference>
<dbReference type="OMA" id="YVYTAST"/>
<sequence>MSLQYRHEKIDDFTCSGPRPPVPGEESRRKMTETGRPDRSRDSPPSYVRWAQKLSHLLEDVDGAELFKRYVELEGEVPANRLKFYFACEGLKQQTDPERITQLIGAIYRRFLKKAKPGTELYVNESMRNYIKAGLKNDLILTADLFDNMQTSVMNIIGETTYPHFLQSDIYLQYVQAMQSLSSSSSVIGIGSTSSTGALAAGHATGIASAAFIPSEDTGAAAVAVATAGPSANAEPSTSPVTTSSEAAAATDGETDGQAASVGSCGGPSVTGAAGGQAPSSSSVAAMMVTSSLTSSSSTSELLSHCSYALPTLHEDSELVNADSIEELYGAVGPGLDSIPLIPPPLSQRSQSPTQQASSNTSKVPMTLTKDALMATQKRRLEMRPPGARGYSVYTAYAPYNPVSRRDSELASLSSGRTDSDTMSLSSISTDGRPHSQRKQHHHHHSSMERRMMRENALTNEEVDTFSIIPRTLRHTQKPLPPMEFAKILMTKLDAVAREQEKDELLCKKLQEAELSDRSQNKVLADAIRQKLQVDDDNDQDILDQHVSRVWSDLTPSRSPGTMSPCPPNLHSRSRRHDLVGFIQSSGSTHVTMRHSKSMPDGHTLMGPPLQAATVTAPSRKLNHKWPSVNTDSGISLFSTDTLTKHSSSGGSSGSRGELSFGSNSRPLSRNMHADMQTATLLQESSRRLEDETRRSKRYQHPLPGSGIQSMPLPPPPAMSMSFSGTSASGGLNFGMPSMMPPPPIPAKPHQAPNEFTIVVYSFCDEEVPYRIKIPGTQPPTLRQFKDYLPKKGNYRFFFKTRCEDLDNPVIQEEVNSDSEPLPLFEGKVMGTVKPAE</sequence>
<feature type="compositionally biased region" description="Basic residues" evidence="5">
    <location>
        <begin position="435"/>
        <end position="445"/>
    </location>
</feature>
<dbReference type="GO" id="GO:0048468">
    <property type="term" value="P:cell development"/>
    <property type="evidence" value="ECO:0007669"/>
    <property type="project" value="TreeGrafter"/>
</dbReference>
<dbReference type="GO" id="GO:0005886">
    <property type="term" value="C:plasma membrane"/>
    <property type="evidence" value="ECO:0007669"/>
    <property type="project" value="TreeGrafter"/>
</dbReference>
<dbReference type="GO" id="GO:0005634">
    <property type="term" value="C:nucleus"/>
    <property type="evidence" value="ECO:0007669"/>
    <property type="project" value="TreeGrafter"/>
</dbReference>
<dbReference type="SMART" id="SM00021">
    <property type="entry name" value="DAX"/>
    <property type="match status" value="1"/>
</dbReference>
<keyword evidence="2" id="KW-0963">Cytoplasm</keyword>
<feature type="region of interest" description="Disordered" evidence="5">
    <location>
        <begin position="643"/>
        <end position="709"/>
    </location>
</feature>
<dbReference type="GO" id="GO:0030877">
    <property type="term" value="C:beta-catenin destruction complex"/>
    <property type="evidence" value="ECO:0007669"/>
    <property type="project" value="TreeGrafter"/>
</dbReference>
<dbReference type="Gene3D" id="1.10.167.10">
    <property type="entry name" value="Regulator of G-protein Signalling 4, domain 2"/>
    <property type="match status" value="1"/>
</dbReference>
<dbReference type="InterPro" id="IPR014936">
    <property type="entry name" value="Axin_b-cat-bd"/>
</dbReference>
<dbReference type="InterPro" id="IPR036305">
    <property type="entry name" value="RGS_sf"/>
</dbReference>
<dbReference type="EMBL" id="ADMH02001839">
    <property type="protein sequence ID" value="ETN60961.1"/>
    <property type="molecule type" value="Genomic_DNA"/>
</dbReference>
<dbReference type="GO" id="GO:0005737">
    <property type="term" value="C:cytoplasm"/>
    <property type="evidence" value="ECO:0007669"/>
    <property type="project" value="UniProtKB-SubCell"/>
</dbReference>
<accession>W5JAF1</accession>
<evidence type="ECO:0000256" key="1">
    <source>
        <dbReference type="ARBA" id="ARBA00004496"/>
    </source>
</evidence>
<dbReference type="EnsemblMetazoa" id="ADAC007393-RA">
    <property type="protein sequence ID" value="ADAC007393-PA"/>
    <property type="gene ID" value="ADAC007393"/>
</dbReference>
<dbReference type="Pfam" id="PF00778">
    <property type="entry name" value="DIX"/>
    <property type="match status" value="1"/>
</dbReference>
<evidence type="ECO:0000313" key="8">
    <source>
        <dbReference type="EMBL" id="ETN60961.1"/>
    </source>
</evidence>
<gene>
    <name evidence="8" type="ORF">AND_007393</name>
</gene>
<dbReference type="Gene3D" id="1.10.196.10">
    <property type="match status" value="1"/>
</dbReference>
<feature type="region of interest" description="Disordered" evidence="5">
    <location>
        <begin position="1"/>
        <end position="46"/>
    </location>
</feature>
<dbReference type="SUPFAM" id="SSF54236">
    <property type="entry name" value="Ubiquitin-like"/>
    <property type="match status" value="1"/>
</dbReference>
<dbReference type="GO" id="GO:0019901">
    <property type="term" value="F:protein kinase binding"/>
    <property type="evidence" value="ECO:0007669"/>
    <property type="project" value="TreeGrafter"/>
</dbReference>
<feature type="compositionally biased region" description="Basic and acidic residues" evidence="5">
    <location>
        <begin position="1"/>
        <end position="12"/>
    </location>
</feature>
<reference evidence="9" key="4">
    <citation type="submission" date="2015-06" db="UniProtKB">
        <authorList>
            <consortium name="EnsemblMetazoa"/>
        </authorList>
    </citation>
    <scope>IDENTIFICATION</scope>
</reference>
<feature type="domain" description="RGS" evidence="6">
    <location>
        <begin position="53"/>
        <end position="175"/>
    </location>
</feature>
<evidence type="ECO:0000256" key="5">
    <source>
        <dbReference type="SAM" id="MobiDB-lite"/>
    </source>
</evidence>
<dbReference type="AlphaFoldDB" id="W5JAF1"/>
<protein>
    <submittedName>
        <fullName evidence="8">Axis inhibition protein, axin</fullName>
    </submittedName>
</protein>
<dbReference type="InterPro" id="IPR038207">
    <property type="entry name" value="DIX_dom_sf"/>
</dbReference>
<comment type="subcellular location">
    <subcellularLocation>
        <location evidence="1">Cytoplasm</location>
    </subcellularLocation>
</comment>